<name>A0AAV4SGT3_CAEEX</name>
<dbReference type="EMBL" id="BPLR01009575">
    <property type="protein sequence ID" value="GIY32995.1"/>
    <property type="molecule type" value="Genomic_DNA"/>
</dbReference>
<reference evidence="1 2" key="1">
    <citation type="submission" date="2021-06" db="EMBL/GenBank/DDBJ databases">
        <title>Caerostris extrusa draft genome.</title>
        <authorList>
            <person name="Kono N."/>
            <person name="Arakawa K."/>
        </authorList>
    </citation>
    <scope>NUCLEOTIDE SEQUENCE [LARGE SCALE GENOMIC DNA]</scope>
</reference>
<evidence type="ECO:0000313" key="2">
    <source>
        <dbReference type="Proteomes" id="UP001054945"/>
    </source>
</evidence>
<proteinExistence type="predicted"/>
<protein>
    <submittedName>
        <fullName evidence="1">Uncharacterized protein</fullName>
    </submittedName>
</protein>
<keyword evidence="2" id="KW-1185">Reference proteome</keyword>
<sequence>MYNAASEIFFIFSHFSFDIGIEHALYFPALCKRPDVQLASALVTILITLCLTDNQKGNSEVIGSNFARSRHFFWPKNHRLSPQNLFQLDKKTKDVLLLVGHLLLLDAVCLIDVSMKN</sequence>
<dbReference type="AlphaFoldDB" id="A0AAV4SGT3"/>
<organism evidence="1 2">
    <name type="scientific">Caerostris extrusa</name>
    <name type="common">Bark spider</name>
    <name type="synonym">Caerostris bankana</name>
    <dbReference type="NCBI Taxonomy" id="172846"/>
    <lineage>
        <taxon>Eukaryota</taxon>
        <taxon>Metazoa</taxon>
        <taxon>Ecdysozoa</taxon>
        <taxon>Arthropoda</taxon>
        <taxon>Chelicerata</taxon>
        <taxon>Arachnida</taxon>
        <taxon>Araneae</taxon>
        <taxon>Araneomorphae</taxon>
        <taxon>Entelegynae</taxon>
        <taxon>Araneoidea</taxon>
        <taxon>Araneidae</taxon>
        <taxon>Caerostris</taxon>
    </lineage>
</organism>
<evidence type="ECO:0000313" key="1">
    <source>
        <dbReference type="EMBL" id="GIY32995.1"/>
    </source>
</evidence>
<gene>
    <name evidence="1" type="ORF">CEXT_416981</name>
</gene>
<accession>A0AAV4SGT3</accession>
<comment type="caution">
    <text evidence="1">The sequence shown here is derived from an EMBL/GenBank/DDBJ whole genome shotgun (WGS) entry which is preliminary data.</text>
</comment>
<dbReference type="Proteomes" id="UP001054945">
    <property type="component" value="Unassembled WGS sequence"/>
</dbReference>